<feature type="region of interest" description="Disordered" evidence="7">
    <location>
        <begin position="336"/>
        <end position="404"/>
    </location>
</feature>
<dbReference type="GO" id="GO:0006355">
    <property type="term" value="P:regulation of DNA-templated transcription"/>
    <property type="evidence" value="ECO:0007669"/>
    <property type="project" value="InterPro"/>
</dbReference>
<keyword evidence="2 6" id="KW-0863">Zinc-finger</keyword>
<evidence type="ECO:0000256" key="3">
    <source>
        <dbReference type="ARBA" id="ARBA00022833"/>
    </source>
</evidence>
<evidence type="ECO:0000256" key="2">
    <source>
        <dbReference type="ARBA" id="ARBA00022771"/>
    </source>
</evidence>
<dbReference type="GO" id="GO:0043565">
    <property type="term" value="F:sequence-specific DNA binding"/>
    <property type="evidence" value="ECO:0007669"/>
    <property type="project" value="InterPro"/>
</dbReference>
<evidence type="ECO:0000256" key="4">
    <source>
        <dbReference type="ARBA" id="ARBA00023015"/>
    </source>
</evidence>
<protein>
    <submittedName>
        <fullName evidence="9">Cutinase gene palindrome-binding protein</fullName>
    </submittedName>
</protein>
<evidence type="ECO:0000256" key="1">
    <source>
        <dbReference type="ARBA" id="ARBA00022723"/>
    </source>
</evidence>
<dbReference type="SUPFAM" id="SSF57716">
    <property type="entry name" value="Glucocorticoid receptor-like (DNA-binding domain)"/>
    <property type="match status" value="1"/>
</dbReference>
<accession>A0A3G2S223</accession>
<dbReference type="VEuPathDB" id="FungiDB:DNF11_1153"/>
<evidence type="ECO:0000256" key="7">
    <source>
        <dbReference type="SAM" id="MobiDB-lite"/>
    </source>
</evidence>
<dbReference type="EMBL" id="CP033149">
    <property type="protein sequence ID" value="AYO42103.1"/>
    <property type="molecule type" value="Genomic_DNA"/>
</dbReference>
<feature type="domain" description="GATA-type" evidence="8">
    <location>
        <begin position="299"/>
        <end position="336"/>
    </location>
</feature>
<dbReference type="Gene3D" id="3.30.50.10">
    <property type="entry name" value="Erythroid Transcription Factor GATA-1, subunit A"/>
    <property type="match status" value="1"/>
</dbReference>
<dbReference type="PANTHER" id="PTHR47172">
    <property type="entry name" value="OS01G0976800 PROTEIN"/>
    <property type="match status" value="1"/>
</dbReference>
<evidence type="ECO:0000256" key="5">
    <source>
        <dbReference type="ARBA" id="ARBA00023163"/>
    </source>
</evidence>
<keyword evidence="5" id="KW-0804">Transcription</keyword>
<dbReference type="Pfam" id="PF00320">
    <property type="entry name" value="GATA"/>
    <property type="match status" value="1"/>
</dbReference>
<reference evidence="9 10" key="1">
    <citation type="submission" date="2018-10" db="EMBL/GenBank/DDBJ databases">
        <title>Complete genome sequence of Malassezia restricta CBS 7877.</title>
        <authorList>
            <person name="Morand S.C."/>
            <person name="Bertignac M."/>
            <person name="Iltis A."/>
            <person name="Kolder I."/>
            <person name="Pirovano W."/>
            <person name="Jourdain R."/>
            <person name="Clavaud C."/>
        </authorList>
    </citation>
    <scope>NUCLEOTIDE SEQUENCE [LARGE SCALE GENOMIC DNA]</scope>
    <source>
        <strain evidence="9 10">CBS 7877</strain>
    </source>
</reference>
<dbReference type="PROSITE" id="PS00344">
    <property type="entry name" value="GATA_ZN_FINGER_1"/>
    <property type="match status" value="1"/>
</dbReference>
<evidence type="ECO:0000256" key="6">
    <source>
        <dbReference type="PROSITE-ProRule" id="PRU00094"/>
    </source>
</evidence>
<dbReference type="PROSITE" id="PS50114">
    <property type="entry name" value="GATA_ZN_FINGER_2"/>
    <property type="match status" value="1"/>
</dbReference>
<organism evidence="9 10">
    <name type="scientific">Malassezia restricta (strain ATCC 96810 / NBRC 103918 / CBS 7877)</name>
    <name type="common">Seborrheic dermatitis infection agent</name>
    <dbReference type="NCBI Taxonomy" id="425264"/>
    <lineage>
        <taxon>Eukaryota</taxon>
        <taxon>Fungi</taxon>
        <taxon>Dikarya</taxon>
        <taxon>Basidiomycota</taxon>
        <taxon>Ustilaginomycotina</taxon>
        <taxon>Malasseziomycetes</taxon>
        <taxon>Malasseziales</taxon>
        <taxon>Malasseziaceae</taxon>
        <taxon>Malassezia</taxon>
    </lineage>
</organism>
<dbReference type="PANTHER" id="PTHR47172:SF24">
    <property type="entry name" value="GATA ZINC FINGER DOMAIN-CONTAINING PROTEIN 14-RELATED"/>
    <property type="match status" value="1"/>
</dbReference>
<evidence type="ECO:0000313" key="9">
    <source>
        <dbReference type="EMBL" id="AYO42103.1"/>
    </source>
</evidence>
<evidence type="ECO:0000259" key="8">
    <source>
        <dbReference type="PROSITE" id="PS50114"/>
    </source>
</evidence>
<keyword evidence="10" id="KW-1185">Reference proteome</keyword>
<keyword evidence="4" id="KW-0805">Transcription regulation</keyword>
<dbReference type="GO" id="GO:0008270">
    <property type="term" value="F:zinc ion binding"/>
    <property type="evidence" value="ECO:0007669"/>
    <property type="project" value="UniProtKB-KW"/>
</dbReference>
<dbReference type="InterPro" id="IPR013088">
    <property type="entry name" value="Znf_NHR/GATA"/>
</dbReference>
<dbReference type="Proteomes" id="UP000269793">
    <property type="component" value="Chromosome II"/>
</dbReference>
<keyword evidence="1" id="KW-0479">Metal-binding</keyword>
<dbReference type="AlphaFoldDB" id="A0A3G2S223"/>
<dbReference type="SMART" id="SM00401">
    <property type="entry name" value="ZnF_GATA"/>
    <property type="match status" value="1"/>
</dbReference>
<dbReference type="InterPro" id="IPR000679">
    <property type="entry name" value="Znf_GATA"/>
</dbReference>
<gene>
    <name evidence="9" type="ORF">DNF11_1153</name>
</gene>
<dbReference type="CDD" id="cd00202">
    <property type="entry name" value="ZnF_GATA"/>
    <property type="match status" value="1"/>
</dbReference>
<name>A0A3G2S223_MALR7</name>
<evidence type="ECO:0000313" key="10">
    <source>
        <dbReference type="Proteomes" id="UP000269793"/>
    </source>
</evidence>
<sequence>MSVGVPPCPFPVAVSEMEQPAMHRPMLTHLAQQQVERTRCYWAICRCSHDPEPAFSFVYVDPRAHRKVGSALYGAPMLQFVHPDEQPRVMDHMRTIMQDSTLFGRVIQCRYATLTSMPAYLHGVHVPDYDTVDVIVSRLHEQLVVCFFHATEDASHACGLAPGSFEALECERLWQSLWASCPPPWGPATHVFQILSSDEPRSLLMSWPPPHTYYARDFVQLVKDAALPEHATCMHRLRASHRLTSKQATFSVTSVLVPCASIVLACFQIAQQQASPLAAASSSWSDLEASRQVDVSVSKCTSCGRTDSPEWRRGPSGLKTLCNACGLRYARSLANRQRRHEHGSITPSDLQHVPPSRGAGGGSVPGMHRRSRPRSPFEPAQDDAARLWPPPSTPSAEETHIPSA</sequence>
<keyword evidence="3" id="KW-0862">Zinc</keyword>
<proteinExistence type="predicted"/>
<dbReference type="OrthoDB" id="2162994at2759"/>